<dbReference type="KEGG" id="dao:Desac_2081"/>
<dbReference type="Gene3D" id="1.10.530.10">
    <property type="match status" value="1"/>
</dbReference>
<evidence type="ECO:0000313" key="5">
    <source>
        <dbReference type="Proteomes" id="UP000000483"/>
    </source>
</evidence>
<sequence length="284" mass="30413">MKRISIVSLVGLFLLLSSWVDVHPQSALIRLSPDGSLLIAEKAGVNGPRILQPDNDLELLSRSLPVRIIRGSSPSWAGEPIITRGGRGRVRSWSSSSPGDFQVAAMIRKYAQEHGVDPGLVRLVVQKESGFNTQAVSPKGAMGLMQLMPGTASLLGVQDPFDPEQNIAGGVRYLKLCLQRFNNNLCLALAAYNAGPENVARYQGLPPFAETQNYVASIMREYTGKDVPVPATFGAPPPPSAPSPPPAAELKIRPAGLQPLYVGGQGRLSIIQARKAKIITVIPQ</sequence>
<dbReference type="AlphaFoldDB" id="F2NJW6"/>
<reference evidence="4 5" key="1">
    <citation type="journal article" date="2011" name="Stand. Genomic Sci.">
        <title>Complete genome sequence of the acetate-degrading sulfate reducer Desulfobacca acetoxidans type strain (ASRB2).</title>
        <authorList>
            <person name="Goker M."/>
            <person name="Teshima H."/>
            <person name="Lapidus A."/>
            <person name="Nolan M."/>
            <person name="Lucas S."/>
            <person name="Hammon N."/>
            <person name="Deshpande S."/>
            <person name="Cheng J.F."/>
            <person name="Tapia R."/>
            <person name="Han C."/>
            <person name="Goodwin L."/>
            <person name="Pitluck S."/>
            <person name="Huntemann M."/>
            <person name="Liolios K."/>
            <person name="Ivanova N."/>
            <person name="Pagani I."/>
            <person name="Mavromatis K."/>
            <person name="Ovchinikova G."/>
            <person name="Pati A."/>
            <person name="Chen A."/>
            <person name="Palaniappan K."/>
            <person name="Land M."/>
            <person name="Hauser L."/>
            <person name="Brambilla E.M."/>
            <person name="Rohde M."/>
            <person name="Spring S."/>
            <person name="Detter J.C."/>
            <person name="Woyke T."/>
            <person name="Bristow J."/>
            <person name="Eisen J.A."/>
            <person name="Markowitz V."/>
            <person name="Hugenholtz P."/>
            <person name="Kyrpides N.C."/>
            <person name="Klenk H.P."/>
        </authorList>
    </citation>
    <scope>NUCLEOTIDE SEQUENCE [LARGE SCALE GENOMIC DNA]</scope>
    <source>
        <strain evidence="5">ATCC 700848 / DSM 11109 / ASRB2</strain>
    </source>
</reference>
<accession>F2NJW6</accession>
<feature type="compositionally biased region" description="Pro residues" evidence="2">
    <location>
        <begin position="235"/>
        <end position="247"/>
    </location>
</feature>
<dbReference type="eggNOG" id="COG0741">
    <property type="taxonomic scope" value="Bacteria"/>
</dbReference>
<dbReference type="OrthoDB" id="9781970at2"/>
<dbReference type="Pfam" id="PF01464">
    <property type="entry name" value="SLT"/>
    <property type="match status" value="1"/>
</dbReference>
<dbReference type="CDD" id="cd00254">
    <property type="entry name" value="LT-like"/>
    <property type="match status" value="1"/>
</dbReference>
<evidence type="ECO:0000256" key="1">
    <source>
        <dbReference type="ARBA" id="ARBA00007734"/>
    </source>
</evidence>
<keyword evidence="5" id="KW-1185">Reference proteome</keyword>
<evidence type="ECO:0000259" key="3">
    <source>
        <dbReference type="Pfam" id="PF01464"/>
    </source>
</evidence>
<comment type="similarity">
    <text evidence="1">Belongs to the transglycosylase Slt family.</text>
</comment>
<gene>
    <name evidence="4" type="ordered locus">Desac_2081</name>
</gene>
<reference evidence="5" key="2">
    <citation type="submission" date="2011-03" db="EMBL/GenBank/DDBJ databases">
        <title>The complete genome of Desulfobacca acetoxidans DSM 11109.</title>
        <authorList>
            <consortium name="US DOE Joint Genome Institute (JGI-PGF)"/>
            <person name="Lucas S."/>
            <person name="Copeland A."/>
            <person name="Lapidus A."/>
            <person name="Bruce D."/>
            <person name="Goodwin L."/>
            <person name="Pitluck S."/>
            <person name="Peters L."/>
            <person name="Kyrpides N."/>
            <person name="Mavromatis K."/>
            <person name="Ivanova N."/>
            <person name="Ovchinnikova G."/>
            <person name="Teshima H."/>
            <person name="Detter J.C."/>
            <person name="Han C."/>
            <person name="Land M."/>
            <person name="Hauser L."/>
            <person name="Markowitz V."/>
            <person name="Cheng J.-F."/>
            <person name="Hugenholtz P."/>
            <person name="Woyke T."/>
            <person name="Wu D."/>
            <person name="Spring S."/>
            <person name="Schueler E."/>
            <person name="Brambilla E."/>
            <person name="Klenk H.-P."/>
            <person name="Eisen J.A."/>
        </authorList>
    </citation>
    <scope>NUCLEOTIDE SEQUENCE [LARGE SCALE GENOMIC DNA]</scope>
    <source>
        <strain evidence="5">ATCC 700848 / DSM 11109 / ASRB2</strain>
    </source>
</reference>
<dbReference type="HOGENOM" id="CLU_979070_0_0_7"/>
<dbReference type="Proteomes" id="UP000000483">
    <property type="component" value="Chromosome"/>
</dbReference>
<dbReference type="InterPro" id="IPR023346">
    <property type="entry name" value="Lysozyme-like_dom_sf"/>
</dbReference>
<dbReference type="RefSeq" id="WP_013707019.1">
    <property type="nucleotide sequence ID" value="NC_015388.1"/>
</dbReference>
<feature type="region of interest" description="Disordered" evidence="2">
    <location>
        <begin position="229"/>
        <end position="248"/>
    </location>
</feature>
<dbReference type="SUPFAM" id="SSF53955">
    <property type="entry name" value="Lysozyme-like"/>
    <property type="match status" value="1"/>
</dbReference>
<protein>
    <submittedName>
        <fullName evidence="4">Lytic transglycosylase catalytic</fullName>
    </submittedName>
</protein>
<dbReference type="STRING" id="880072.Desac_2081"/>
<organism evidence="4 5">
    <name type="scientific">Desulfobacca acetoxidans (strain ATCC 700848 / DSM 11109 / ASRB2)</name>
    <dbReference type="NCBI Taxonomy" id="880072"/>
    <lineage>
        <taxon>Bacteria</taxon>
        <taxon>Pseudomonadati</taxon>
        <taxon>Thermodesulfobacteriota</taxon>
        <taxon>Desulfobaccia</taxon>
        <taxon>Desulfobaccales</taxon>
        <taxon>Desulfobaccaceae</taxon>
        <taxon>Desulfobacca</taxon>
    </lineage>
</organism>
<dbReference type="PANTHER" id="PTHR37423">
    <property type="entry name" value="SOLUBLE LYTIC MUREIN TRANSGLYCOSYLASE-RELATED"/>
    <property type="match status" value="1"/>
</dbReference>
<dbReference type="InterPro" id="IPR008258">
    <property type="entry name" value="Transglycosylase_SLT_dom_1"/>
</dbReference>
<dbReference type="EMBL" id="CP002629">
    <property type="protein sequence ID" value="AEB09910.1"/>
    <property type="molecule type" value="Genomic_DNA"/>
</dbReference>
<feature type="domain" description="Transglycosylase SLT" evidence="3">
    <location>
        <begin position="106"/>
        <end position="214"/>
    </location>
</feature>
<name>F2NJW6_DESAR</name>
<evidence type="ECO:0000313" key="4">
    <source>
        <dbReference type="EMBL" id="AEB09910.1"/>
    </source>
</evidence>
<evidence type="ECO:0000256" key="2">
    <source>
        <dbReference type="SAM" id="MobiDB-lite"/>
    </source>
</evidence>
<proteinExistence type="inferred from homology"/>
<dbReference type="PANTHER" id="PTHR37423:SF2">
    <property type="entry name" value="MEMBRANE-BOUND LYTIC MUREIN TRANSGLYCOSYLASE C"/>
    <property type="match status" value="1"/>
</dbReference>